<evidence type="ECO:0000313" key="2">
    <source>
        <dbReference type="Proteomes" id="UP000199706"/>
    </source>
</evidence>
<reference evidence="1 2" key="1">
    <citation type="submission" date="2016-10" db="EMBL/GenBank/DDBJ databases">
        <authorList>
            <person name="de Groot N.N."/>
        </authorList>
    </citation>
    <scope>NUCLEOTIDE SEQUENCE [LARGE SCALE GENOMIC DNA]</scope>
    <source>
        <strain evidence="1 2">LMG 2247</strain>
    </source>
</reference>
<gene>
    <name evidence="1" type="ORF">SAMN05216466_103256</name>
</gene>
<protein>
    <submittedName>
        <fullName evidence="1">Uncharacterized protein</fullName>
    </submittedName>
</protein>
<proteinExistence type="predicted"/>
<dbReference type="Proteomes" id="UP000199706">
    <property type="component" value="Unassembled WGS sequence"/>
</dbReference>
<organism evidence="1 2">
    <name type="scientific">Paraburkholderia phenazinium</name>
    <dbReference type="NCBI Taxonomy" id="60549"/>
    <lineage>
        <taxon>Bacteria</taxon>
        <taxon>Pseudomonadati</taxon>
        <taxon>Pseudomonadota</taxon>
        <taxon>Betaproteobacteria</taxon>
        <taxon>Burkholderiales</taxon>
        <taxon>Burkholderiaceae</taxon>
        <taxon>Paraburkholderia</taxon>
    </lineage>
</organism>
<name>A0A1G7U3G7_9BURK</name>
<dbReference type="AlphaFoldDB" id="A0A1G7U3G7"/>
<dbReference type="EMBL" id="FNCJ01000003">
    <property type="protein sequence ID" value="SDG41320.1"/>
    <property type="molecule type" value="Genomic_DNA"/>
</dbReference>
<evidence type="ECO:0000313" key="1">
    <source>
        <dbReference type="EMBL" id="SDG41320.1"/>
    </source>
</evidence>
<sequence length="40" mass="4235">MRGGAPDVPAKPDIDSVWKNSKAILDIHQDESDSASLAKA</sequence>
<accession>A0A1G7U3G7</accession>